<keyword evidence="6 8" id="KW-1133">Transmembrane helix</keyword>
<accession>A0A8I6XSJ0</accession>
<keyword evidence="11" id="KW-1185">Reference proteome</keyword>
<dbReference type="GeneID" id="123451786"/>
<evidence type="ECO:0000256" key="8">
    <source>
        <dbReference type="RuleBase" id="RU361233"/>
    </source>
</evidence>
<evidence type="ECO:0000256" key="4">
    <source>
        <dbReference type="ARBA" id="ARBA00022475"/>
    </source>
</evidence>
<feature type="transmembrane region" description="Helical" evidence="8">
    <location>
        <begin position="59"/>
        <end position="78"/>
    </location>
</feature>
<proteinExistence type="inferred from homology"/>
<evidence type="ECO:0000313" key="11">
    <source>
        <dbReference type="Proteomes" id="UP000011116"/>
    </source>
</evidence>
<keyword evidence="4 8" id="KW-1003">Cell membrane</keyword>
<evidence type="ECO:0000256" key="6">
    <source>
        <dbReference type="ARBA" id="ARBA00022989"/>
    </source>
</evidence>
<protein>
    <recommendedName>
        <fullName evidence="8">CASP-like protein</fullName>
    </recommendedName>
</protein>
<dbReference type="AlphaFoldDB" id="A0A8I6XSJ0"/>
<dbReference type="GO" id="GO:0016020">
    <property type="term" value="C:membrane"/>
    <property type="evidence" value="ECO:0000318"/>
    <property type="project" value="GO_Central"/>
</dbReference>
<comment type="subunit">
    <text evidence="3 8">Homodimer and heterodimers.</text>
</comment>
<dbReference type="Pfam" id="PF04535">
    <property type="entry name" value="CASP_dom"/>
    <property type="match status" value="1"/>
</dbReference>
<dbReference type="RefSeq" id="XP_044984259.1">
    <property type="nucleotide sequence ID" value="XM_045128324.1"/>
</dbReference>
<comment type="similarity">
    <text evidence="2 8">Belongs to the Casparian strip membrane proteins (CASP) family.</text>
</comment>
<dbReference type="OrthoDB" id="828022at2759"/>
<keyword evidence="5 8" id="KW-0812">Transmembrane</keyword>
<gene>
    <name evidence="10" type="primary">LOC123451786</name>
</gene>
<dbReference type="Proteomes" id="UP000011116">
    <property type="component" value="Chromosome 5H"/>
</dbReference>
<reference evidence="11" key="1">
    <citation type="journal article" date="2012" name="Nature">
        <title>A physical, genetic and functional sequence assembly of the barley genome.</title>
        <authorList>
            <consortium name="The International Barley Genome Sequencing Consortium"/>
            <person name="Mayer K.F."/>
            <person name="Waugh R."/>
            <person name="Brown J.W."/>
            <person name="Schulman A."/>
            <person name="Langridge P."/>
            <person name="Platzer M."/>
            <person name="Fincher G.B."/>
            <person name="Muehlbauer G.J."/>
            <person name="Sato K."/>
            <person name="Close T.J."/>
            <person name="Wise R.P."/>
            <person name="Stein N."/>
        </authorList>
    </citation>
    <scope>NUCLEOTIDE SEQUENCE [LARGE SCALE GENOMIC DNA]</scope>
    <source>
        <strain evidence="11">cv. Morex</strain>
    </source>
</reference>
<dbReference type="Gramene" id="HORVU.MOREX.r2.5HG0416990.1">
    <property type="protein sequence ID" value="HORVU.MOREX.r2.5HG0416990.1"/>
    <property type="gene ID" value="HORVU.MOREX.r2.5HG0416990"/>
</dbReference>
<dbReference type="RefSeq" id="XP_044984260.1">
    <property type="nucleotide sequence ID" value="XM_045128325.1"/>
</dbReference>
<sequence>MIARASHPAVHPAPMVAQAQGQGLAPAAAVAEQAGNGNAPPPGVLMEDLLWAPGTRCGLGNRLAQALLASAAVAFMASTNDFQVVTAYRYLVAAATLQFLWSFLLAIIGAYALLVKRSLRTPRLTIIFFIGDWVIGALIFTAASGSAAITFLIDDMRMCSENHCPSFRAATVLAFLSWFPIALSCLFNLLAAIHRVQSF</sequence>
<evidence type="ECO:0000256" key="1">
    <source>
        <dbReference type="ARBA" id="ARBA00004651"/>
    </source>
</evidence>
<feature type="transmembrane region" description="Helical" evidence="8">
    <location>
        <begin position="126"/>
        <end position="153"/>
    </location>
</feature>
<dbReference type="Gramene" id="HORVU.MOREX.r3.5HG0502190.1">
    <property type="protein sequence ID" value="HORVU.MOREX.r3.5HG0502190.1"/>
    <property type="gene ID" value="HORVU.MOREX.r3.5HG0502190"/>
</dbReference>
<feature type="domain" description="Casparian strip membrane protein" evidence="9">
    <location>
        <begin position="53"/>
        <end position="179"/>
    </location>
</feature>
<evidence type="ECO:0000256" key="5">
    <source>
        <dbReference type="ARBA" id="ARBA00022692"/>
    </source>
</evidence>
<reference evidence="10" key="2">
    <citation type="submission" date="2020-10" db="EMBL/GenBank/DDBJ databases">
        <authorList>
            <person name="Scholz U."/>
            <person name="Mascher M."/>
            <person name="Fiebig A."/>
        </authorList>
    </citation>
    <scope>NUCLEOTIDE SEQUENCE [LARGE SCALE GENOMIC DNA]</scope>
    <source>
        <strain evidence="10">cv. Morex</strain>
    </source>
</reference>
<name>A0A8I6XSJ0_HORVV</name>
<evidence type="ECO:0000313" key="10">
    <source>
        <dbReference type="EnsemblPlants" id="HORVU.MOREX.r3.5HG0502190.1"/>
    </source>
</evidence>
<reference evidence="10" key="3">
    <citation type="submission" date="2022-01" db="UniProtKB">
        <authorList>
            <consortium name="EnsemblPlants"/>
        </authorList>
    </citation>
    <scope>IDENTIFICATION</scope>
    <source>
        <strain evidence="10">subsp. vulgare</strain>
    </source>
</reference>
<dbReference type="EnsemblPlants" id="HORVU.MOREX.r3.5HG0502190.1">
    <property type="protein sequence ID" value="HORVU.MOREX.r3.5HG0502190.1"/>
    <property type="gene ID" value="HORVU.MOREX.r3.5HG0502190"/>
</dbReference>
<dbReference type="PANTHER" id="PTHR32021:SF19">
    <property type="entry name" value="CASP-LIKE PROTEIN 5A2"/>
    <property type="match status" value="1"/>
</dbReference>
<dbReference type="InterPro" id="IPR045009">
    <property type="entry name" value="CASPL-5"/>
</dbReference>
<evidence type="ECO:0000259" key="9">
    <source>
        <dbReference type="Pfam" id="PF04535"/>
    </source>
</evidence>
<dbReference type="KEGG" id="hvg:123451786"/>
<keyword evidence="7 8" id="KW-0472">Membrane</keyword>
<feature type="transmembrane region" description="Helical" evidence="8">
    <location>
        <begin position="90"/>
        <end position="114"/>
    </location>
</feature>
<organism evidence="10 11">
    <name type="scientific">Hordeum vulgare subsp. vulgare</name>
    <name type="common">Domesticated barley</name>
    <dbReference type="NCBI Taxonomy" id="112509"/>
    <lineage>
        <taxon>Eukaryota</taxon>
        <taxon>Viridiplantae</taxon>
        <taxon>Streptophyta</taxon>
        <taxon>Embryophyta</taxon>
        <taxon>Tracheophyta</taxon>
        <taxon>Spermatophyta</taxon>
        <taxon>Magnoliopsida</taxon>
        <taxon>Liliopsida</taxon>
        <taxon>Poales</taxon>
        <taxon>Poaceae</taxon>
        <taxon>BOP clade</taxon>
        <taxon>Pooideae</taxon>
        <taxon>Triticodae</taxon>
        <taxon>Triticeae</taxon>
        <taxon>Hordeinae</taxon>
        <taxon>Hordeum</taxon>
    </lineage>
</organism>
<dbReference type="GO" id="GO:0005886">
    <property type="term" value="C:plasma membrane"/>
    <property type="evidence" value="ECO:0007669"/>
    <property type="project" value="UniProtKB-SubCell"/>
</dbReference>
<evidence type="ECO:0000256" key="7">
    <source>
        <dbReference type="ARBA" id="ARBA00023136"/>
    </source>
</evidence>
<dbReference type="InterPro" id="IPR006702">
    <property type="entry name" value="CASP_dom"/>
</dbReference>
<comment type="subcellular location">
    <subcellularLocation>
        <location evidence="1 8">Cell membrane</location>
        <topology evidence="1 8">Multi-pass membrane protein</topology>
    </subcellularLocation>
</comment>
<evidence type="ECO:0000256" key="3">
    <source>
        <dbReference type="ARBA" id="ARBA00011489"/>
    </source>
</evidence>
<evidence type="ECO:0000256" key="2">
    <source>
        <dbReference type="ARBA" id="ARBA00007651"/>
    </source>
</evidence>
<feature type="transmembrane region" description="Helical" evidence="8">
    <location>
        <begin position="173"/>
        <end position="193"/>
    </location>
</feature>
<dbReference type="PANTHER" id="PTHR32021">
    <property type="entry name" value="CASP-LIKE PROTEIN 5B3"/>
    <property type="match status" value="1"/>
</dbReference>